<dbReference type="InterPro" id="IPR015942">
    <property type="entry name" value="Asp/Glu/hydantoin_racemase"/>
</dbReference>
<dbReference type="InterPro" id="IPR052186">
    <property type="entry name" value="Hydantoin_racemase-like"/>
</dbReference>
<keyword evidence="3" id="KW-1185">Reference proteome</keyword>
<dbReference type="PANTHER" id="PTHR28047">
    <property type="entry name" value="PROTEIN DCG1"/>
    <property type="match status" value="1"/>
</dbReference>
<gene>
    <name evidence="2" type="ORF">ATC1_1399</name>
</gene>
<evidence type="ECO:0000256" key="1">
    <source>
        <dbReference type="ARBA" id="ARBA00038414"/>
    </source>
</evidence>
<dbReference type="Proteomes" id="UP000053370">
    <property type="component" value="Unassembled WGS sequence"/>
</dbReference>
<dbReference type="InterPro" id="IPR053714">
    <property type="entry name" value="Iso_Racemase_Enz_sf"/>
</dbReference>
<dbReference type="RefSeq" id="WP_062279170.1">
    <property type="nucleotide sequence ID" value="NZ_DF968181.1"/>
</dbReference>
<sequence length="509" mass="55563">MKIRIIAPITSSEIVSKTIPVLRKYICGNTQISLVNILKGPASLESIYEETLAAPQVAQRVLEAERDGMDAIVIDCMNDPGLEAAREITRIPVIGAAQSAMTLAAILCNKFSIIATAKRDRFPFELLIKRYGLIEKYTSTRSVEIPVLELHDNPEKLLSSLFVESVHAIQEDGASGIIFGCTRMRDMKQDLKDALQQHGLNPLIIDPSSAALKWAEMTAGLNLTQSLKTYPYGKSFLLPDHQNLNTEFTPSWNGLLNEAVKICVMVPVIQGYRGNNWLEETQKGYAAYARPTTQITVEAIQTGPATIENQYQKAMCIPELLLIAKKAEREGADALIIDCMSDPGFDAVREAVSIPVIGQTQACSFLASALSHRFSILGTRKDYAHKFTNQVAEYGISSRLASVRTVGLTVEEVETNPERLLKALLDAGELAVVQDGAHSLIPGCTGMIGLADALQEGLSERGIHVPVLEPPAVAVKLAELLTDLHLTHSKITWPLPPEKEISGYPISES</sequence>
<evidence type="ECO:0000313" key="2">
    <source>
        <dbReference type="EMBL" id="GAP40133.1"/>
    </source>
</evidence>
<reference evidence="2" key="1">
    <citation type="journal article" date="2015" name="Genome Announc.">
        <title>Draft Genome Sequence of Anaerolineae Strain TC1, a Novel Isolate from a Methanogenic Wastewater Treatment System.</title>
        <authorList>
            <person name="Matsuura N."/>
            <person name="Tourlousse D.M."/>
            <person name="Sun L."/>
            <person name="Toyonaga M."/>
            <person name="Kuroda K."/>
            <person name="Ohashi A."/>
            <person name="Cruz R."/>
            <person name="Yamaguchi T."/>
            <person name="Sekiguchi Y."/>
        </authorList>
    </citation>
    <scope>NUCLEOTIDE SEQUENCE [LARGE SCALE GENOMIC DNA]</scope>
    <source>
        <strain evidence="2">TC1</strain>
    </source>
</reference>
<dbReference type="GO" id="GO:0047661">
    <property type="term" value="F:amino-acid racemase activity"/>
    <property type="evidence" value="ECO:0007669"/>
    <property type="project" value="InterPro"/>
</dbReference>
<name>A0A0S7BIC1_9CHLR</name>
<dbReference type="AlphaFoldDB" id="A0A0S7BIC1"/>
<organism evidence="2">
    <name type="scientific">Flexilinea flocculi</name>
    <dbReference type="NCBI Taxonomy" id="1678840"/>
    <lineage>
        <taxon>Bacteria</taxon>
        <taxon>Bacillati</taxon>
        <taxon>Chloroflexota</taxon>
        <taxon>Anaerolineae</taxon>
        <taxon>Anaerolineales</taxon>
        <taxon>Anaerolineaceae</taxon>
        <taxon>Flexilinea</taxon>
    </lineage>
</organism>
<comment type="similarity">
    <text evidence="1">Belongs to the HyuE racemase family.</text>
</comment>
<dbReference type="OrthoDB" id="9791723at2"/>
<dbReference type="Gene3D" id="3.40.50.12500">
    <property type="match status" value="2"/>
</dbReference>
<dbReference type="EMBL" id="DF968181">
    <property type="protein sequence ID" value="GAP40133.1"/>
    <property type="molecule type" value="Genomic_DNA"/>
</dbReference>
<dbReference type="STRING" id="1678840.ATC1_1399"/>
<accession>A0A0S7BIC1</accession>
<dbReference type="PANTHER" id="PTHR28047:SF5">
    <property type="entry name" value="PROTEIN DCG1"/>
    <property type="match status" value="1"/>
</dbReference>
<evidence type="ECO:0000313" key="3">
    <source>
        <dbReference type="Proteomes" id="UP000053370"/>
    </source>
</evidence>
<protein>
    <submittedName>
        <fullName evidence="2">Asp/Glu/hydantoin racemase</fullName>
    </submittedName>
</protein>
<dbReference type="Pfam" id="PF01177">
    <property type="entry name" value="Asp_Glu_race"/>
    <property type="match status" value="2"/>
</dbReference>
<proteinExistence type="inferred from homology"/>